<evidence type="ECO:0000313" key="1">
    <source>
        <dbReference type="EMBL" id="KAK2972918.1"/>
    </source>
</evidence>
<dbReference type="EMBL" id="JAVXUO010002481">
    <property type="protein sequence ID" value="KAK2972918.1"/>
    <property type="molecule type" value="Genomic_DNA"/>
</dbReference>
<evidence type="ECO:0000313" key="2">
    <source>
        <dbReference type="Proteomes" id="UP001187471"/>
    </source>
</evidence>
<gene>
    <name evidence="1" type="ORF">RJ640_026670</name>
</gene>
<name>A0AA88QMX4_9ASTE</name>
<organism evidence="1 2">
    <name type="scientific">Escallonia rubra</name>
    <dbReference type="NCBI Taxonomy" id="112253"/>
    <lineage>
        <taxon>Eukaryota</taxon>
        <taxon>Viridiplantae</taxon>
        <taxon>Streptophyta</taxon>
        <taxon>Embryophyta</taxon>
        <taxon>Tracheophyta</taxon>
        <taxon>Spermatophyta</taxon>
        <taxon>Magnoliopsida</taxon>
        <taxon>eudicotyledons</taxon>
        <taxon>Gunneridae</taxon>
        <taxon>Pentapetalae</taxon>
        <taxon>asterids</taxon>
        <taxon>campanulids</taxon>
        <taxon>Escalloniales</taxon>
        <taxon>Escalloniaceae</taxon>
        <taxon>Escallonia</taxon>
    </lineage>
</organism>
<reference evidence="1" key="1">
    <citation type="submission" date="2022-12" db="EMBL/GenBank/DDBJ databases">
        <title>Draft genome assemblies for two species of Escallonia (Escalloniales).</title>
        <authorList>
            <person name="Chanderbali A."/>
            <person name="Dervinis C."/>
            <person name="Anghel I."/>
            <person name="Soltis D."/>
            <person name="Soltis P."/>
            <person name="Zapata F."/>
        </authorList>
    </citation>
    <scope>NUCLEOTIDE SEQUENCE</scope>
    <source>
        <strain evidence="1">UCBG92.1500</strain>
        <tissue evidence="1">Leaf</tissue>
    </source>
</reference>
<dbReference type="Pfam" id="PF05553">
    <property type="entry name" value="DUF761"/>
    <property type="match status" value="1"/>
</dbReference>
<keyword evidence="2" id="KW-1185">Reference proteome</keyword>
<protein>
    <submittedName>
        <fullName evidence="1">Uncharacterized protein</fullName>
    </submittedName>
</protein>
<proteinExistence type="predicted"/>
<dbReference type="AlphaFoldDB" id="A0AA88QMX4"/>
<comment type="caution">
    <text evidence="1">The sequence shown here is derived from an EMBL/GenBank/DDBJ whole genome shotgun (WGS) entry which is preliminary data.</text>
</comment>
<dbReference type="InterPro" id="IPR008480">
    <property type="entry name" value="DUF761_pln"/>
</dbReference>
<dbReference type="PANTHER" id="PTHR33265:SF10">
    <property type="entry name" value="OS01G0133200 PROTEIN"/>
    <property type="match status" value="1"/>
</dbReference>
<dbReference type="Proteomes" id="UP001187471">
    <property type="component" value="Unassembled WGS sequence"/>
</dbReference>
<accession>A0AA88QMX4</accession>
<dbReference type="PANTHER" id="PTHR33265">
    <property type="entry name" value="AVR9/CF-9 RAPIDLY ELICITED PROTEIN-RELATED"/>
    <property type="match status" value="1"/>
</dbReference>
<sequence>MPTKRSSILQKVSHLLKLSIFIAKMRKSTVPRLSLINSSRLKKFKLQKHYSYGYIQAYQFSPSNTPLIHYPSKKVKKRSHTDRCSVFFLCRCFGDFPLELEGFPSIEAAGAVKDLSEFWDSSGENDSVDERAERFIERFYADMRMQRRESLGQLNGMLDMLLDLKIET</sequence>